<keyword evidence="1" id="KW-0812">Transmembrane</keyword>
<accession>K2PN65</accession>
<dbReference type="PIRSF" id="PIRSF031501">
    <property type="entry name" value="QueT"/>
    <property type="match status" value="1"/>
</dbReference>
<name>K2PN65_9LACT</name>
<protein>
    <submittedName>
        <fullName evidence="2">Substrate-specific component QueT of predicted queuosine-regulated ECF transporter</fullName>
    </submittedName>
</protein>
<feature type="transmembrane region" description="Helical" evidence="1">
    <location>
        <begin position="95"/>
        <end position="113"/>
    </location>
</feature>
<dbReference type="eggNOG" id="COG4708">
    <property type="taxonomic scope" value="Bacteria"/>
</dbReference>
<dbReference type="EMBL" id="AMQS01000012">
    <property type="protein sequence ID" value="EKF51669.1"/>
    <property type="molecule type" value="Genomic_DNA"/>
</dbReference>
<proteinExistence type="predicted"/>
<dbReference type="Pfam" id="PF06177">
    <property type="entry name" value="QueT"/>
    <property type="match status" value="1"/>
</dbReference>
<evidence type="ECO:0000256" key="1">
    <source>
        <dbReference type="SAM" id="Phobius"/>
    </source>
</evidence>
<dbReference type="AlphaFoldDB" id="K2PN65"/>
<dbReference type="PANTHER" id="PTHR40044:SF1">
    <property type="entry name" value="INTEGRAL MEMBRANE PROTEIN"/>
    <property type="match status" value="1"/>
</dbReference>
<feature type="transmembrane region" description="Helical" evidence="1">
    <location>
        <begin position="125"/>
        <end position="148"/>
    </location>
</feature>
<feature type="transmembrane region" description="Helical" evidence="1">
    <location>
        <begin position="154"/>
        <end position="174"/>
    </location>
</feature>
<organism evidence="2 3">
    <name type="scientific">Lactococcus garvieae DCC43</name>
    <dbReference type="NCBI Taxonomy" id="1231377"/>
    <lineage>
        <taxon>Bacteria</taxon>
        <taxon>Bacillati</taxon>
        <taxon>Bacillota</taxon>
        <taxon>Bacilli</taxon>
        <taxon>Lactobacillales</taxon>
        <taxon>Streptococcaceae</taxon>
        <taxon>Lactococcus</taxon>
    </lineage>
</organism>
<keyword evidence="1" id="KW-1133">Transmembrane helix</keyword>
<dbReference type="Proteomes" id="UP000006787">
    <property type="component" value="Unassembled WGS sequence"/>
</dbReference>
<feature type="transmembrane region" description="Helical" evidence="1">
    <location>
        <begin position="70"/>
        <end position="89"/>
    </location>
</feature>
<evidence type="ECO:0000313" key="2">
    <source>
        <dbReference type="EMBL" id="EKF51669.1"/>
    </source>
</evidence>
<dbReference type="InterPro" id="IPR010387">
    <property type="entry name" value="QueT"/>
</dbReference>
<sequence length="185" mass="21025">MPEHITGGIQPLKEKKLKKSTVYDMVTIAIVAALYVVLTMTPPLNAISYGPVQFRISEMLNFTAFFNKKYIVAVTIGCMISNFLSFTWIDVIVGGLSTLIFLSLGVLLFERYMKQYFFNGQLNKAFFYFAVFFSISMVTIALEMNLLFGMPFLWTWFTLALGEFASLLIGAIIMDKLSKRIDLTR</sequence>
<gene>
    <name evidence="2" type="ORF">C426_0996</name>
</gene>
<dbReference type="PANTHER" id="PTHR40044">
    <property type="entry name" value="INTEGRAL MEMBRANE PROTEIN-RELATED"/>
    <property type="match status" value="1"/>
</dbReference>
<comment type="caution">
    <text evidence="2">The sequence shown here is derived from an EMBL/GenBank/DDBJ whole genome shotgun (WGS) entry which is preliminary data.</text>
</comment>
<keyword evidence="1" id="KW-0472">Membrane</keyword>
<reference evidence="2 3" key="1">
    <citation type="journal article" date="2012" name="J. Bacteriol.">
        <title>Genome Sequence of the Bacteriocin-Producing Strain Lactococcus garvieae DCC43.</title>
        <authorList>
            <person name="Gabrielsen C."/>
            <person name="Brede D.A."/>
            <person name="Hernandez P.E."/>
            <person name="Nes I.F."/>
            <person name="Diep D.B."/>
        </authorList>
    </citation>
    <scope>NUCLEOTIDE SEQUENCE [LARGE SCALE GENOMIC DNA]</scope>
    <source>
        <strain evidence="2 3">DCC43</strain>
    </source>
</reference>
<evidence type="ECO:0000313" key="3">
    <source>
        <dbReference type="Proteomes" id="UP000006787"/>
    </source>
</evidence>
<dbReference type="PATRIC" id="fig|1231377.3.peg.996"/>
<feature type="transmembrane region" description="Helical" evidence="1">
    <location>
        <begin position="25"/>
        <end position="49"/>
    </location>
</feature>